<proteinExistence type="predicted"/>
<accession>A0A9N9NLG1</accession>
<dbReference type="EMBL" id="CAJVPQ010015175">
    <property type="protein sequence ID" value="CAG8741859.1"/>
    <property type="molecule type" value="Genomic_DNA"/>
</dbReference>
<reference evidence="1" key="1">
    <citation type="submission" date="2021-06" db="EMBL/GenBank/DDBJ databases">
        <authorList>
            <person name="Kallberg Y."/>
            <person name="Tangrot J."/>
            <person name="Rosling A."/>
        </authorList>
    </citation>
    <scope>NUCLEOTIDE SEQUENCE</scope>
    <source>
        <strain evidence="1">UK204</strain>
    </source>
</reference>
<name>A0A9N9NLG1_9GLOM</name>
<organism evidence="1 2">
    <name type="scientific">Funneliformis caledonium</name>
    <dbReference type="NCBI Taxonomy" id="1117310"/>
    <lineage>
        <taxon>Eukaryota</taxon>
        <taxon>Fungi</taxon>
        <taxon>Fungi incertae sedis</taxon>
        <taxon>Mucoromycota</taxon>
        <taxon>Glomeromycotina</taxon>
        <taxon>Glomeromycetes</taxon>
        <taxon>Glomerales</taxon>
        <taxon>Glomeraceae</taxon>
        <taxon>Funneliformis</taxon>
    </lineage>
</organism>
<keyword evidence="2" id="KW-1185">Reference proteome</keyword>
<dbReference type="OrthoDB" id="2130967at2759"/>
<evidence type="ECO:0000313" key="1">
    <source>
        <dbReference type="EMBL" id="CAG8741859.1"/>
    </source>
</evidence>
<sequence>MFTAGQSIDSSIMHRKQGTFSYRKNSPQTKDLDNNLRIKTEKMTNDVARVYFVDNQGIPTPPPANVVCTCLSTGEVIQSAVINGAVSFIILWMYSYEIK</sequence>
<comment type="caution">
    <text evidence="1">The sequence shown here is derived from an EMBL/GenBank/DDBJ whole genome shotgun (WGS) entry which is preliminary data.</text>
</comment>
<evidence type="ECO:0000313" key="2">
    <source>
        <dbReference type="Proteomes" id="UP000789570"/>
    </source>
</evidence>
<protein>
    <submittedName>
        <fullName evidence="1">11790_t:CDS:1</fullName>
    </submittedName>
</protein>
<feature type="non-terminal residue" evidence="1">
    <location>
        <position position="99"/>
    </location>
</feature>
<gene>
    <name evidence="1" type="ORF">FCALED_LOCUS15680</name>
</gene>
<dbReference type="AlphaFoldDB" id="A0A9N9NLG1"/>
<dbReference type="Proteomes" id="UP000789570">
    <property type="component" value="Unassembled WGS sequence"/>
</dbReference>